<sequence>MATQAKGNWQAAGTRLVAAKGTNDLFDIKDISDVFKNAAINTISTNTTVELKQPLSINTVSRDGDALDPQDFTAGQCKITKISKDFGTLQDCSIDKTGSVVYTFLVKAPKLTDKNACYGVQISATKGTGEMMPGSGMGQNTFLFQIK</sequence>
<dbReference type="EMBL" id="JAPEVA010000084">
    <property type="protein sequence ID" value="KAJ4400724.1"/>
    <property type="molecule type" value="Genomic_DNA"/>
</dbReference>
<dbReference type="AlphaFoldDB" id="A0A9W9D4D2"/>
<protein>
    <submittedName>
        <fullName evidence="1">Uncharacterized protein</fullName>
    </submittedName>
</protein>
<proteinExistence type="predicted"/>
<comment type="caution">
    <text evidence="1">The sequence shown here is derived from an EMBL/GenBank/DDBJ whole genome shotgun (WGS) entry which is preliminary data.</text>
</comment>
<dbReference type="Proteomes" id="UP001140510">
    <property type="component" value="Unassembled WGS sequence"/>
</dbReference>
<reference evidence="1" key="1">
    <citation type="submission" date="2022-10" db="EMBL/GenBank/DDBJ databases">
        <title>Tapping the CABI collections for fungal endophytes: first genome assemblies for Collariella, Neodidymelliopsis, Ascochyta clinopodiicola, Didymella pomorum, Didymosphaeria variabile, Neocosmospora piperis and Neocucurbitaria cava.</title>
        <authorList>
            <person name="Hill R."/>
        </authorList>
    </citation>
    <scope>NUCLEOTIDE SEQUENCE</scope>
    <source>
        <strain evidence="1">IMI 355091</strain>
    </source>
</reference>
<evidence type="ECO:0000313" key="1">
    <source>
        <dbReference type="EMBL" id="KAJ4400724.1"/>
    </source>
</evidence>
<organism evidence="1 2">
    <name type="scientific">Didymella pomorum</name>
    <dbReference type="NCBI Taxonomy" id="749634"/>
    <lineage>
        <taxon>Eukaryota</taxon>
        <taxon>Fungi</taxon>
        <taxon>Dikarya</taxon>
        <taxon>Ascomycota</taxon>
        <taxon>Pezizomycotina</taxon>
        <taxon>Dothideomycetes</taxon>
        <taxon>Pleosporomycetidae</taxon>
        <taxon>Pleosporales</taxon>
        <taxon>Pleosporineae</taxon>
        <taxon>Didymellaceae</taxon>
        <taxon>Didymella</taxon>
    </lineage>
</organism>
<keyword evidence="2" id="KW-1185">Reference proteome</keyword>
<evidence type="ECO:0000313" key="2">
    <source>
        <dbReference type="Proteomes" id="UP001140510"/>
    </source>
</evidence>
<name>A0A9W9D4D2_9PLEO</name>
<gene>
    <name evidence="1" type="ORF">N0V91_008465</name>
</gene>
<accession>A0A9W9D4D2</accession>